<reference evidence="2" key="2">
    <citation type="submission" date="2019-07" db="EMBL/GenBank/DDBJ databases">
        <authorList>
            <person name="Seetharam A."/>
            <person name="Woodhouse M."/>
            <person name="Cannon E."/>
        </authorList>
    </citation>
    <scope>NUCLEOTIDE SEQUENCE [LARGE SCALE GENOMIC DNA]</scope>
    <source>
        <strain evidence="2">cv. B73</strain>
    </source>
</reference>
<reference evidence="2" key="3">
    <citation type="submission" date="2021-05" db="UniProtKB">
        <authorList>
            <consortium name="EnsemblPlants"/>
        </authorList>
    </citation>
    <scope>IDENTIFICATION</scope>
    <source>
        <strain evidence="2">cv. B73</strain>
    </source>
</reference>
<dbReference type="EnsemblPlants" id="Zm00001eb381440_T001">
    <property type="protein sequence ID" value="Zm00001eb381440_P001"/>
    <property type="gene ID" value="Zm00001eb381440"/>
</dbReference>
<feature type="compositionally biased region" description="Low complexity" evidence="1">
    <location>
        <begin position="94"/>
        <end position="112"/>
    </location>
</feature>
<sequence length="161" mass="17911">MSSEHRGKRQLNSEQRDGAGQTPDSRGSEELPMADEDFARRVPWKWGARRRWQDQAGNQAPASWSWTPRWDEVERASTMGGRNPSWGLGELGELEMAGARRPSRAGAGDARAQGNEQSRTEAPLRAGESHGLETRRDGELPGRAAKEESRERRVAHQGAEL</sequence>
<name>A0A804R5Q4_MAIZE</name>
<dbReference type="Proteomes" id="UP000007305">
    <property type="component" value="Chromosome 9"/>
</dbReference>
<protein>
    <submittedName>
        <fullName evidence="2">Uncharacterized protein</fullName>
    </submittedName>
</protein>
<organism evidence="2 3">
    <name type="scientific">Zea mays</name>
    <name type="common">Maize</name>
    <dbReference type="NCBI Taxonomy" id="4577"/>
    <lineage>
        <taxon>Eukaryota</taxon>
        <taxon>Viridiplantae</taxon>
        <taxon>Streptophyta</taxon>
        <taxon>Embryophyta</taxon>
        <taxon>Tracheophyta</taxon>
        <taxon>Spermatophyta</taxon>
        <taxon>Magnoliopsida</taxon>
        <taxon>Liliopsida</taxon>
        <taxon>Poales</taxon>
        <taxon>Poaceae</taxon>
        <taxon>PACMAD clade</taxon>
        <taxon>Panicoideae</taxon>
        <taxon>Andropogonodae</taxon>
        <taxon>Andropogoneae</taxon>
        <taxon>Tripsacinae</taxon>
        <taxon>Zea</taxon>
    </lineage>
</organism>
<feature type="compositionally biased region" description="Polar residues" evidence="1">
    <location>
        <begin position="55"/>
        <end position="66"/>
    </location>
</feature>
<reference evidence="3" key="1">
    <citation type="journal article" date="2009" name="Science">
        <title>The B73 maize genome: complexity, diversity, and dynamics.</title>
        <authorList>
            <person name="Schnable P.S."/>
            <person name="Ware D."/>
            <person name="Fulton R.S."/>
            <person name="Stein J.C."/>
            <person name="Wei F."/>
            <person name="Pasternak S."/>
            <person name="Liang C."/>
            <person name="Zhang J."/>
            <person name="Fulton L."/>
            <person name="Graves T.A."/>
            <person name="Minx P."/>
            <person name="Reily A.D."/>
            <person name="Courtney L."/>
            <person name="Kruchowski S.S."/>
            <person name="Tomlinson C."/>
            <person name="Strong C."/>
            <person name="Delehaunty K."/>
            <person name="Fronick C."/>
            <person name="Courtney B."/>
            <person name="Rock S.M."/>
            <person name="Belter E."/>
            <person name="Du F."/>
            <person name="Kim K."/>
            <person name="Abbott R.M."/>
            <person name="Cotton M."/>
            <person name="Levy A."/>
            <person name="Marchetto P."/>
            <person name="Ochoa K."/>
            <person name="Jackson S.M."/>
            <person name="Gillam B."/>
            <person name="Chen W."/>
            <person name="Yan L."/>
            <person name="Higginbotham J."/>
            <person name="Cardenas M."/>
            <person name="Waligorski J."/>
            <person name="Applebaum E."/>
            <person name="Phelps L."/>
            <person name="Falcone J."/>
            <person name="Kanchi K."/>
            <person name="Thane T."/>
            <person name="Scimone A."/>
            <person name="Thane N."/>
            <person name="Henke J."/>
            <person name="Wang T."/>
            <person name="Ruppert J."/>
            <person name="Shah N."/>
            <person name="Rotter K."/>
            <person name="Hodges J."/>
            <person name="Ingenthron E."/>
            <person name="Cordes M."/>
            <person name="Kohlberg S."/>
            <person name="Sgro J."/>
            <person name="Delgado B."/>
            <person name="Mead K."/>
            <person name="Chinwalla A."/>
            <person name="Leonard S."/>
            <person name="Crouse K."/>
            <person name="Collura K."/>
            <person name="Kudrna D."/>
            <person name="Currie J."/>
            <person name="He R."/>
            <person name="Angelova A."/>
            <person name="Rajasekar S."/>
            <person name="Mueller T."/>
            <person name="Lomeli R."/>
            <person name="Scara G."/>
            <person name="Ko A."/>
            <person name="Delaney K."/>
            <person name="Wissotski M."/>
            <person name="Lopez G."/>
            <person name="Campos D."/>
            <person name="Braidotti M."/>
            <person name="Ashley E."/>
            <person name="Golser W."/>
            <person name="Kim H."/>
            <person name="Lee S."/>
            <person name="Lin J."/>
            <person name="Dujmic Z."/>
            <person name="Kim W."/>
            <person name="Talag J."/>
            <person name="Zuccolo A."/>
            <person name="Fan C."/>
            <person name="Sebastian A."/>
            <person name="Kramer M."/>
            <person name="Spiegel L."/>
            <person name="Nascimento L."/>
            <person name="Zutavern T."/>
            <person name="Miller B."/>
            <person name="Ambroise C."/>
            <person name="Muller S."/>
            <person name="Spooner W."/>
            <person name="Narechania A."/>
            <person name="Ren L."/>
            <person name="Wei S."/>
            <person name="Kumari S."/>
            <person name="Faga B."/>
            <person name="Levy M.J."/>
            <person name="McMahan L."/>
            <person name="Van Buren P."/>
            <person name="Vaughn M.W."/>
            <person name="Ying K."/>
            <person name="Yeh C.-T."/>
            <person name="Emrich S.J."/>
            <person name="Jia Y."/>
            <person name="Kalyanaraman A."/>
            <person name="Hsia A.-P."/>
            <person name="Barbazuk W.B."/>
            <person name="Baucom R.S."/>
            <person name="Brutnell T.P."/>
            <person name="Carpita N.C."/>
            <person name="Chaparro C."/>
            <person name="Chia J.-M."/>
            <person name="Deragon J.-M."/>
            <person name="Estill J.C."/>
            <person name="Fu Y."/>
            <person name="Jeddeloh J.A."/>
            <person name="Han Y."/>
            <person name="Lee H."/>
            <person name="Li P."/>
            <person name="Lisch D.R."/>
            <person name="Liu S."/>
            <person name="Liu Z."/>
            <person name="Nagel D.H."/>
            <person name="McCann M.C."/>
            <person name="SanMiguel P."/>
            <person name="Myers A.M."/>
            <person name="Nettleton D."/>
            <person name="Nguyen J."/>
            <person name="Penning B.W."/>
            <person name="Ponnala L."/>
            <person name="Schneider K.L."/>
            <person name="Schwartz D.C."/>
            <person name="Sharma A."/>
            <person name="Soderlund C."/>
            <person name="Springer N.M."/>
            <person name="Sun Q."/>
            <person name="Wang H."/>
            <person name="Waterman M."/>
            <person name="Westerman R."/>
            <person name="Wolfgruber T.K."/>
            <person name="Yang L."/>
            <person name="Yu Y."/>
            <person name="Zhang L."/>
            <person name="Zhou S."/>
            <person name="Zhu Q."/>
            <person name="Bennetzen J.L."/>
            <person name="Dawe R.K."/>
            <person name="Jiang J."/>
            <person name="Jiang N."/>
            <person name="Presting G.G."/>
            <person name="Wessler S.R."/>
            <person name="Aluru S."/>
            <person name="Martienssen R.A."/>
            <person name="Clifton S.W."/>
            <person name="McCombie W.R."/>
            <person name="Wing R.A."/>
            <person name="Wilson R.K."/>
        </authorList>
    </citation>
    <scope>NUCLEOTIDE SEQUENCE [LARGE SCALE GENOMIC DNA]</scope>
    <source>
        <strain evidence="3">cv. B73</strain>
    </source>
</reference>
<evidence type="ECO:0000313" key="3">
    <source>
        <dbReference type="Proteomes" id="UP000007305"/>
    </source>
</evidence>
<keyword evidence="3" id="KW-1185">Reference proteome</keyword>
<proteinExistence type="predicted"/>
<dbReference type="Gramene" id="Zm00001eb381440_T001">
    <property type="protein sequence ID" value="Zm00001eb381440_P001"/>
    <property type="gene ID" value="Zm00001eb381440"/>
</dbReference>
<dbReference type="AlphaFoldDB" id="A0A804R5Q4"/>
<evidence type="ECO:0000256" key="1">
    <source>
        <dbReference type="SAM" id="MobiDB-lite"/>
    </source>
</evidence>
<feature type="region of interest" description="Disordered" evidence="1">
    <location>
        <begin position="1"/>
        <end position="161"/>
    </location>
</feature>
<accession>A0A804R5Q4</accession>
<feature type="compositionally biased region" description="Basic and acidic residues" evidence="1">
    <location>
        <begin position="127"/>
        <end position="154"/>
    </location>
</feature>
<dbReference type="InParanoid" id="A0A804R5Q4"/>
<evidence type="ECO:0000313" key="2">
    <source>
        <dbReference type="EnsemblPlants" id="Zm00001eb381440_P001"/>
    </source>
</evidence>